<evidence type="ECO:0000313" key="2">
    <source>
        <dbReference type="EMBL" id="KGJ96444.1"/>
    </source>
</evidence>
<name>A0A099L0E0_COLPS</name>
<comment type="caution">
    <text evidence="2">The sequence shown here is derived from an EMBL/GenBank/DDBJ whole genome shotgun (WGS) entry which is preliminary data.</text>
</comment>
<feature type="chain" id="PRO_5001949225" description="DUF2141 domain-containing protein" evidence="1">
    <location>
        <begin position="35"/>
        <end position="150"/>
    </location>
</feature>
<dbReference type="AlphaFoldDB" id="A0A099L0E0"/>
<dbReference type="OrthoDB" id="9788332at2"/>
<evidence type="ECO:0000313" key="3">
    <source>
        <dbReference type="Proteomes" id="UP000029868"/>
    </source>
</evidence>
<protein>
    <recommendedName>
        <fullName evidence="4">DUF2141 domain-containing protein</fullName>
    </recommendedName>
</protein>
<sequence>MFIKKMIRFSVSSLVLAAISSLSLIAMMSQQVIAADLTVNISEVNQGKGHIMVGLYSGTEAFSQGKSSFGSRVKADNENEQVIFKDIPEGEYAIKIYQDENSNQKLDFNFIGIPKEGYGFSNNVGRFGSPKYQDAKFTVEEKTEIEIELF</sequence>
<evidence type="ECO:0000256" key="1">
    <source>
        <dbReference type="SAM" id="SignalP"/>
    </source>
</evidence>
<evidence type="ECO:0008006" key="4">
    <source>
        <dbReference type="Google" id="ProtNLM"/>
    </source>
</evidence>
<dbReference type="RefSeq" id="WP_052093518.1">
    <property type="nucleotide sequence ID" value="NZ_JQEC01000011.1"/>
</dbReference>
<dbReference type="Pfam" id="PF09912">
    <property type="entry name" value="DUF2141"/>
    <property type="match status" value="1"/>
</dbReference>
<gene>
    <name evidence="2" type="ORF">GAB14E_0391</name>
</gene>
<dbReference type="PATRIC" id="fig|28229.3.peg.1331"/>
<dbReference type="EMBL" id="JQEC01000011">
    <property type="protein sequence ID" value="KGJ96444.1"/>
    <property type="molecule type" value="Genomic_DNA"/>
</dbReference>
<proteinExistence type="predicted"/>
<keyword evidence="1" id="KW-0732">Signal</keyword>
<feature type="signal peptide" evidence="1">
    <location>
        <begin position="1"/>
        <end position="34"/>
    </location>
</feature>
<dbReference type="InterPro" id="IPR018673">
    <property type="entry name" value="DUF2141"/>
</dbReference>
<organism evidence="2 3">
    <name type="scientific">Colwellia psychrerythraea</name>
    <name type="common">Vibrio psychroerythus</name>
    <dbReference type="NCBI Taxonomy" id="28229"/>
    <lineage>
        <taxon>Bacteria</taxon>
        <taxon>Pseudomonadati</taxon>
        <taxon>Pseudomonadota</taxon>
        <taxon>Gammaproteobacteria</taxon>
        <taxon>Alteromonadales</taxon>
        <taxon>Colwelliaceae</taxon>
        <taxon>Colwellia</taxon>
    </lineage>
</organism>
<accession>A0A099L0E0</accession>
<reference evidence="2 3" key="1">
    <citation type="submission" date="2014-08" db="EMBL/GenBank/DDBJ databases">
        <title>Genomic and Phenotypic Diversity of Colwellia psychrerythraea strains from Disparate Marine Basins.</title>
        <authorList>
            <person name="Techtmann S.M."/>
            <person name="Stelling S.C."/>
            <person name="Utturkar S.M."/>
            <person name="Alshibli N."/>
            <person name="Harris A."/>
            <person name="Brown S.D."/>
            <person name="Hazen T.C."/>
        </authorList>
    </citation>
    <scope>NUCLEOTIDE SEQUENCE [LARGE SCALE GENOMIC DNA]</scope>
    <source>
        <strain evidence="2 3">GAB14E</strain>
    </source>
</reference>
<dbReference type="Proteomes" id="UP000029868">
    <property type="component" value="Unassembled WGS sequence"/>
</dbReference>